<protein>
    <submittedName>
        <fullName evidence="12">C-type cytochrome</fullName>
    </submittedName>
</protein>
<dbReference type="PANTHER" id="PTHR34688">
    <property type="entry name" value="CYTOCHROME C6, CHLOROPLASTIC"/>
    <property type="match status" value="1"/>
</dbReference>
<evidence type="ECO:0000259" key="11">
    <source>
        <dbReference type="PROSITE" id="PS51007"/>
    </source>
</evidence>
<evidence type="ECO:0000256" key="8">
    <source>
        <dbReference type="ARBA" id="ARBA00023078"/>
    </source>
</evidence>
<gene>
    <name evidence="12" type="ORF">H6G24_28335</name>
</gene>
<evidence type="ECO:0000256" key="3">
    <source>
        <dbReference type="ARBA" id="ARBA00022448"/>
    </source>
</evidence>
<feature type="chain" id="PRO_5046344487" evidence="10">
    <location>
        <begin position="30"/>
        <end position="121"/>
    </location>
</feature>
<keyword evidence="6" id="KW-0249">Electron transport</keyword>
<feature type="domain" description="Cytochrome c" evidence="11">
    <location>
        <begin position="30"/>
        <end position="110"/>
    </location>
</feature>
<keyword evidence="8" id="KW-0793">Thylakoid</keyword>
<evidence type="ECO:0000256" key="2">
    <source>
        <dbReference type="ARBA" id="ARBA00009650"/>
    </source>
</evidence>
<evidence type="ECO:0000313" key="13">
    <source>
        <dbReference type="Proteomes" id="UP000658514"/>
    </source>
</evidence>
<dbReference type="PRINTS" id="PR00605">
    <property type="entry name" value="CYTCHROMECIC"/>
</dbReference>
<feature type="signal peptide" evidence="10">
    <location>
        <begin position="1"/>
        <end position="29"/>
    </location>
</feature>
<reference evidence="12 13" key="1">
    <citation type="journal article" date="2020" name="ISME J.">
        <title>Comparative genomics reveals insights into cyanobacterial evolution and habitat adaptation.</title>
        <authorList>
            <person name="Chen M.Y."/>
            <person name="Teng W.K."/>
            <person name="Zhao L."/>
            <person name="Hu C.X."/>
            <person name="Zhou Y.K."/>
            <person name="Han B.P."/>
            <person name="Song L.R."/>
            <person name="Shu W.S."/>
        </authorList>
    </citation>
    <scope>NUCLEOTIDE SEQUENCE [LARGE SCALE GENOMIC DNA]</scope>
    <source>
        <strain evidence="12 13">FACHB-288</strain>
    </source>
</reference>
<dbReference type="InterPro" id="IPR036909">
    <property type="entry name" value="Cyt_c-like_dom_sf"/>
</dbReference>
<keyword evidence="5 9" id="KW-0479">Metal-binding</keyword>
<proteinExistence type="inferred from homology"/>
<evidence type="ECO:0000256" key="7">
    <source>
        <dbReference type="ARBA" id="ARBA00023004"/>
    </source>
</evidence>
<dbReference type="InterPro" id="IPR008168">
    <property type="entry name" value="Cyt_C_IC"/>
</dbReference>
<dbReference type="SUPFAM" id="SSF46626">
    <property type="entry name" value="Cytochrome c"/>
    <property type="match status" value="1"/>
</dbReference>
<comment type="subcellular location">
    <subcellularLocation>
        <location evidence="1">Cellular thylakoid lumen</location>
    </subcellularLocation>
</comment>
<evidence type="ECO:0000256" key="10">
    <source>
        <dbReference type="SAM" id="SignalP"/>
    </source>
</evidence>
<dbReference type="InterPro" id="IPR009056">
    <property type="entry name" value="Cyt_c-like_dom"/>
</dbReference>
<evidence type="ECO:0000256" key="4">
    <source>
        <dbReference type="ARBA" id="ARBA00022617"/>
    </source>
</evidence>
<comment type="similarity">
    <text evidence="2">Belongs to the cytochrome c family. PetJ subfamily.</text>
</comment>
<organism evidence="12 13">
    <name type="scientific">Calothrix parietina FACHB-288</name>
    <dbReference type="NCBI Taxonomy" id="2692896"/>
    <lineage>
        <taxon>Bacteria</taxon>
        <taxon>Bacillati</taxon>
        <taxon>Cyanobacteriota</taxon>
        <taxon>Cyanophyceae</taxon>
        <taxon>Nostocales</taxon>
        <taxon>Calotrichaceae</taxon>
        <taxon>Calothrix</taxon>
    </lineage>
</organism>
<dbReference type="EMBL" id="JACJQH010000057">
    <property type="protein sequence ID" value="MBD2199344.1"/>
    <property type="molecule type" value="Genomic_DNA"/>
</dbReference>
<keyword evidence="10" id="KW-0732">Signal</keyword>
<dbReference type="Proteomes" id="UP000658514">
    <property type="component" value="Unassembled WGS sequence"/>
</dbReference>
<dbReference type="NCBIfam" id="NF045930">
    <property type="entry name" value="Cytc6PetJCyano"/>
    <property type="match status" value="1"/>
</dbReference>
<dbReference type="InterPro" id="IPR023655">
    <property type="entry name" value="Cyt_C6"/>
</dbReference>
<keyword evidence="13" id="KW-1185">Reference proteome</keyword>
<name>A0ABR8AHX0_9CYAN</name>
<evidence type="ECO:0000256" key="5">
    <source>
        <dbReference type="ARBA" id="ARBA00022723"/>
    </source>
</evidence>
<dbReference type="Gene3D" id="1.10.760.10">
    <property type="entry name" value="Cytochrome c-like domain"/>
    <property type="match status" value="1"/>
</dbReference>
<keyword evidence="4 9" id="KW-0349">Heme</keyword>
<accession>A0ABR8AHX0</accession>
<comment type="caution">
    <text evidence="12">The sequence shown here is derived from an EMBL/GenBank/DDBJ whole genome shotgun (WGS) entry which is preliminary data.</text>
</comment>
<dbReference type="PANTHER" id="PTHR34688:SF2">
    <property type="entry name" value="CYTOCHROME C6, CHLOROPLASTIC"/>
    <property type="match status" value="1"/>
</dbReference>
<dbReference type="Pfam" id="PF13442">
    <property type="entry name" value="Cytochrome_CBB3"/>
    <property type="match status" value="1"/>
</dbReference>
<evidence type="ECO:0000256" key="6">
    <source>
        <dbReference type="ARBA" id="ARBA00022982"/>
    </source>
</evidence>
<evidence type="ECO:0000256" key="9">
    <source>
        <dbReference type="PROSITE-ProRule" id="PRU00433"/>
    </source>
</evidence>
<evidence type="ECO:0000313" key="12">
    <source>
        <dbReference type="EMBL" id="MBD2199344.1"/>
    </source>
</evidence>
<dbReference type="RefSeq" id="WP_190551021.1">
    <property type="nucleotide sequence ID" value="NZ_CAWPNO010000092.1"/>
</dbReference>
<evidence type="ECO:0000256" key="1">
    <source>
        <dbReference type="ARBA" id="ARBA00004518"/>
    </source>
</evidence>
<dbReference type="PROSITE" id="PS51007">
    <property type="entry name" value="CYTC"/>
    <property type="match status" value="1"/>
</dbReference>
<keyword evidence="7 9" id="KW-0408">Iron</keyword>
<sequence length="121" mass="13431">MKKQSFSIIKLILITCLIFTGMVTQPATAADITNGAKIFDIHCAGCHENGGNIVRRGKTLKKKALKKYGMDSLEAITSIVTNGKSNMSAYKDRLTTEQIQDVANYVLEQAEKDWRKLVISH</sequence>
<keyword evidence="3" id="KW-0813">Transport</keyword>